<comment type="caution">
    <text evidence="4">The sequence shown here is derived from an EMBL/GenBank/DDBJ whole genome shotgun (WGS) entry which is preliminary data.</text>
</comment>
<dbReference type="InterPro" id="IPR037143">
    <property type="entry name" value="4-PPantetheinyl_Trfase_dom_sf"/>
</dbReference>
<dbReference type="PANTHER" id="PTHR12215">
    <property type="entry name" value="PHOSPHOPANTETHEINE TRANSFERASE"/>
    <property type="match status" value="1"/>
</dbReference>
<dbReference type="AlphaFoldDB" id="A0A1A9RHA4"/>
<proteinExistence type="inferred from homology"/>
<dbReference type="Proteomes" id="UP000078003">
    <property type="component" value="Unassembled WGS sequence"/>
</dbReference>
<feature type="domain" description="4'-phosphopantetheinyl transferase" evidence="3">
    <location>
        <begin position="91"/>
        <end position="149"/>
    </location>
</feature>
<reference evidence="5" key="1">
    <citation type="submission" date="2016-05" db="EMBL/GenBank/DDBJ databases">
        <title>Draft genome of Corynebacterium afermentans subsp. afermentans LCDC 88199T.</title>
        <authorList>
            <person name="Bernier A.-M."/>
            <person name="Bernard K."/>
        </authorList>
    </citation>
    <scope>NUCLEOTIDE SEQUENCE [LARGE SCALE GENOMIC DNA]</scope>
    <source>
        <strain evidence="5">NML01-0328</strain>
    </source>
</reference>
<gene>
    <name evidence="4" type="ORF">A7P85_03300</name>
</gene>
<evidence type="ECO:0000313" key="4">
    <source>
        <dbReference type="EMBL" id="OAM17383.1"/>
    </source>
</evidence>
<dbReference type="InterPro" id="IPR008278">
    <property type="entry name" value="4-PPantetheinyl_Trfase_dom"/>
</dbReference>
<dbReference type="GO" id="GO:0000287">
    <property type="term" value="F:magnesium ion binding"/>
    <property type="evidence" value="ECO:0007669"/>
    <property type="project" value="InterPro"/>
</dbReference>
<evidence type="ECO:0000259" key="3">
    <source>
        <dbReference type="Pfam" id="PF01648"/>
    </source>
</evidence>
<dbReference type="GO" id="GO:0008897">
    <property type="term" value="F:holo-[acyl-carrier-protein] synthase activity"/>
    <property type="evidence" value="ECO:0007669"/>
    <property type="project" value="InterPro"/>
</dbReference>
<evidence type="ECO:0000313" key="5">
    <source>
        <dbReference type="Proteomes" id="UP000078003"/>
    </source>
</evidence>
<dbReference type="InterPro" id="IPR050559">
    <property type="entry name" value="P-Pant_transferase_sf"/>
</dbReference>
<dbReference type="SUPFAM" id="SSF56214">
    <property type="entry name" value="4'-phosphopantetheinyl transferase"/>
    <property type="match status" value="1"/>
</dbReference>
<protein>
    <submittedName>
        <fullName evidence="4">4'-phosphopantetheinyl transferase</fullName>
    </submittedName>
</protein>
<organism evidence="4 5">
    <name type="scientific">Eikenella corrodens</name>
    <dbReference type="NCBI Taxonomy" id="539"/>
    <lineage>
        <taxon>Bacteria</taxon>
        <taxon>Pseudomonadati</taxon>
        <taxon>Pseudomonadota</taxon>
        <taxon>Betaproteobacteria</taxon>
        <taxon>Neisseriales</taxon>
        <taxon>Neisseriaceae</taxon>
        <taxon>Eikenella</taxon>
    </lineage>
</organism>
<evidence type="ECO:0000256" key="1">
    <source>
        <dbReference type="ARBA" id="ARBA00010990"/>
    </source>
</evidence>
<evidence type="ECO:0000256" key="2">
    <source>
        <dbReference type="ARBA" id="ARBA00022679"/>
    </source>
</evidence>
<dbReference type="GO" id="GO:0019878">
    <property type="term" value="P:lysine biosynthetic process via aminoadipic acid"/>
    <property type="evidence" value="ECO:0007669"/>
    <property type="project" value="TreeGrafter"/>
</dbReference>
<dbReference type="Pfam" id="PF01648">
    <property type="entry name" value="ACPS"/>
    <property type="match status" value="1"/>
</dbReference>
<keyword evidence="2 4" id="KW-0808">Transferase</keyword>
<name>A0A1A9RHA4_EIKCO</name>
<sequence length="216" mass="23935">MPTRLPPQHTLRLYLAAPDCAAHYHAGLLDAADRARLSRHPARAAQTGWQVSRFLKQQAAAGGVSGSPNFSGSLSHSGGHAVLAVPSADFPVGVDLERLRPRRFDAWPDWVLHADEARWLQQHAELADYYALWTLKEALLKATGQGLADMPQTGLRPNGDSWRLCAGGRLWQGAVFLLDGAWLCGVVWPQEVAAKWAWHGFGEWQAVEKRLLYRFV</sequence>
<accession>A0A1A9RHA4</accession>
<dbReference type="RefSeq" id="WP_064104164.1">
    <property type="nucleotide sequence ID" value="NZ_LXSF01000002.1"/>
</dbReference>
<comment type="similarity">
    <text evidence="1">Belongs to the P-Pant transferase superfamily. Gsp/Sfp/HetI/AcpT family.</text>
</comment>
<dbReference type="Gene3D" id="3.90.470.20">
    <property type="entry name" value="4'-phosphopantetheinyl transferase domain"/>
    <property type="match status" value="1"/>
</dbReference>
<dbReference type="GO" id="GO:0005829">
    <property type="term" value="C:cytosol"/>
    <property type="evidence" value="ECO:0007669"/>
    <property type="project" value="TreeGrafter"/>
</dbReference>
<dbReference type="PANTHER" id="PTHR12215:SF10">
    <property type="entry name" value="L-AMINOADIPATE-SEMIALDEHYDE DEHYDROGENASE-PHOSPHOPANTETHEINYL TRANSFERASE"/>
    <property type="match status" value="1"/>
</dbReference>
<dbReference type="EMBL" id="LXSF01000002">
    <property type="protein sequence ID" value="OAM17383.1"/>
    <property type="molecule type" value="Genomic_DNA"/>
</dbReference>